<reference evidence="4 5" key="1">
    <citation type="submission" date="2014-07" db="EMBL/GenBank/DDBJ databases">
        <authorList>
            <person name="McCorrison J."/>
            <person name="Sanka R."/>
            <person name="Torralba M."/>
            <person name="Gillis M."/>
            <person name="Haft D.H."/>
            <person name="Methe B."/>
            <person name="Sutton G."/>
            <person name="Nelson K.E."/>
        </authorList>
    </citation>
    <scope>NUCLEOTIDE SEQUENCE [LARGE SCALE GENOMIC DNA]</scope>
    <source>
        <strain evidence="4 5">DNF00424</strain>
    </source>
</reference>
<accession>A0AAW3FGJ0</accession>
<keyword evidence="1" id="KW-0732">Signal</keyword>
<evidence type="ECO:0000313" key="4">
    <source>
        <dbReference type="EMBL" id="KGF27259.1"/>
    </source>
</evidence>
<dbReference type="SUPFAM" id="SSF51126">
    <property type="entry name" value="Pectin lyase-like"/>
    <property type="match status" value="1"/>
</dbReference>
<gene>
    <name evidence="4" type="ORF">HMPREF2132_06440</name>
</gene>
<dbReference type="InterPro" id="IPR011050">
    <property type="entry name" value="Pectin_lyase_fold/virulence"/>
</dbReference>
<evidence type="ECO:0000256" key="1">
    <source>
        <dbReference type="SAM" id="SignalP"/>
    </source>
</evidence>
<comment type="caution">
    <text evidence="4">The sequence shown here is derived from an EMBL/GenBank/DDBJ whole genome shotgun (WGS) entry which is preliminary data.</text>
</comment>
<dbReference type="Pfam" id="PF22816">
    <property type="entry name" value="CatAgl_D2"/>
    <property type="match status" value="1"/>
</dbReference>
<feature type="signal peptide" evidence="1">
    <location>
        <begin position="1"/>
        <end position="21"/>
    </location>
</feature>
<dbReference type="InterPro" id="IPR006626">
    <property type="entry name" value="PbH1"/>
</dbReference>
<feature type="domain" description="CBM6/CBM35/CBM36-like 1" evidence="2">
    <location>
        <begin position="42"/>
        <end position="205"/>
    </location>
</feature>
<sequence>MKKKLLLALTLVISGSMMSHAGPADKLKIPGPDPNGRRGATVPYNRYEAEDGRFYGSAKKLVSVNCSRDDIATQASKRSYVELTNGDSLDLAIDRYGDGVTMRFTMPDSDDGMGKNSSLEVMVYDAKGKKQSEQTVDISSYNMWQYFTPGTRDPHDEKVPGSIPAFAFDEVHFKLNSKLKPGDHIVIKNLKAIACGIDFIEVENIPAMIKQPAGAINVQDYKKDYNSWLDAFNEALKEADKSSKVLYIPKGTYELDGIWRVYGDKVRIQGAGMWYTNIKFTSTKDFGGGISGGHPDHGPDGYCKDMEVCDFYMTSNLRSRYRQMAVYKAFMDVWDNSYFHDLWVEHHECGFWFGDYNGKADYCNNVVVANCRIRNNFADGVNFCQGTSNAVVYNCNVRGNGDDGLAMFPDKAAINPDDEKNNAFAYNTVELGWRAGGIAIHGGTDQRVYNNYVSDHGLASGIHVTSDFTTGYRFDNNERQEGVLIENNYVVRCGTYADPVWNNDLAGIDVFNEYGKLRNITFRNNEVYDSPFFGVRVYKDPEKILFDGLKLLGCGLSDIKDNFSTTEMSACAIRANNGSATFNNLVIANVGKDRKGNNSTWPVWTDNNKMRADAIKFIYLKNSYVVPEPPYADKTQQGGIIDPMDKLSGYNVKLEGLSWKNAKGSSNLKEGDAVTFEVKIVNTSNVDIPKGVDLAFSVKINGKSSFASRAYDGGLKAHQSIILKVNGTWKAKAGACYIEAFADPENNLPKEISKEDNKRFKKFNVHESADDMGSFTPVTGGYDLVVTKILTNTKSIKPGDRVNFSAIVANAGDQNAPAGDVLGVQFQIDGKTDVITWSDDYTQGLDSHNFVKVTACGGTVGKEWTATEGKHTVTAWIDNYGGRYADEINHGNNKFTIELNIPMEEVQYVSNPDKPDNLTGNPDENVDPIDNIKGYDVAVTGVRWEKADGNTDLKEGDKVTFKVAIKNTKNVNIPANVALAFKVSLDGGKQTFMSQSYDKGLKAGETVILSIKDAWTATPGSHVMSVLVDPENNLPAEVTKENNKQEKRFNVVGNSDDYGTFTPVTGGYDLVVTKILMNTKSIKPGDRVNFSAIVANAGDKDAPANDILGVQFQIDGKTDIITWSDDYTKGVKSHKFAKVTACGGTIGKDWIATEGKHTVTAWIDNYAGRYAGEVNHNNNKLTIELNIPTGAIRYINNADQPDNLDVIPTGVEAVNAGFGVQDTYYYDLQGRRCGTTAKGLKRGVYIHNGKKVVIK</sequence>
<dbReference type="RefSeq" id="WP_036869972.1">
    <property type="nucleotide sequence ID" value="NZ_JRNJ01000055.1"/>
</dbReference>
<dbReference type="Proteomes" id="UP000029533">
    <property type="component" value="Unassembled WGS sequence"/>
</dbReference>
<dbReference type="AlphaFoldDB" id="A0AAW3FGJ0"/>
<proteinExistence type="predicted"/>
<feature type="chain" id="PRO_5043385777" evidence="1">
    <location>
        <begin position="22"/>
        <end position="1255"/>
    </location>
</feature>
<dbReference type="EMBL" id="JRNJ01000055">
    <property type="protein sequence ID" value="KGF27259.1"/>
    <property type="molecule type" value="Genomic_DNA"/>
</dbReference>
<evidence type="ECO:0000313" key="5">
    <source>
        <dbReference type="Proteomes" id="UP000029533"/>
    </source>
</evidence>
<evidence type="ECO:0000259" key="3">
    <source>
        <dbReference type="Pfam" id="PF22816"/>
    </source>
</evidence>
<protein>
    <submittedName>
        <fullName evidence="4">Sugar-binding protein</fullName>
    </submittedName>
</protein>
<dbReference type="InterPro" id="IPR033801">
    <property type="entry name" value="CBM6-CBM35-CBM36-like_1"/>
</dbReference>
<feature type="domain" description="Alpha-1,3-glucanase catalytic" evidence="3">
    <location>
        <begin position="233"/>
        <end position="559"/>
    </location>
</feature>
<organism evidence="4 5">
    <name type="scientific">Prevotella histicola JCM 15637 = DNF00424</name>
    <dbReference type="NCBI Taxonomy" id="1236504"/>
    <lineage>
        <taxon>Bacteria</taxon>
        <taxon>Pseudomonadati</taxon>
        <taxon>Bacteroidota</taxon>
        <taxon>Bacteroidia</taxon>
        <taxon>Bacteroidales</taxon>
        <taxon>Prevotellaceae</taxon>
        <taxon>Prevotella</taxon>
    </lineage>
</organism>
<dbReference type="InterPro" id="IPR055149">
    <property type="entry name" value="Agl_cat_D2"/>
</dbReference>
<name>A0AAW3FGJ0_9BACT</name>
<dbReference type="InterPro" id="IPR013783">
    <property type="entry name" value="Ig-like_fold"/>
</dbReference>
<dbReference type="Pfam" id="PF22815">
    <property type="entry name" value="CatAgl_D1"/>
    <property type="match status" value="1"/>
</dbReference>
<dbReference type="Gene3D" id="2.60.40.10">
    <property type="entry name" value="Immunoglobulins"/>
    <property type="match status" value="4"/>
</dbReference>
<evidence type="ECO:0000259" key="2">
    <source>
        <dbReference type="Pfam" id="PF22815"/>
    </source>
</evidence>
<dbReference type="SMART" id="SM00710">
    <property type="entry name" value="PbH1"/>
    <property type="match status" value="6"/>
</dbReference>
<dbReference type="InterPro" id="IPR012334">
    <property type="entry name" value="Pectin_lyas_fold"/>
</dbReference>
<dbReference type="Gene3D" id="2.160.20.10">
    <property type="entry name" value="Single-stranded right-handed beta-helix, Pectin lyase-like"/>
    <property type="match status" value="1"/>
</dbReference>